<sequence length="982" mass="109673">MTANVGDFRLTLLGREVLAVDCAKDLGVMLDSNLTYRDHVESTVRWFELHIMVNDSFLMTVQISLSASTLHRHEKPPLHSLQSLLHVNHMMLRLQYSGYDRKFRKEVVRSALAAYNRLVELDANGEQPLYRPREWRALEPARERKKRRDNWFRKGDYDTVIFVPATTGSQIKRRYMIEIKATEFKIKVVEQSGTTLKAMLKKSNPFKQRRCTNADCLLCRTDRKGSCRSTGITLELIEKGRTLYLVVQFFNDRNFWKTFIVELIENGRTLYLVVRFFNDRNFWKTFIENCRQVHMNPTVQDFFLEKHVFKMMEIETASACEVNCFIEADCISYNLKPQRNEKYLCELSDSDYETNPKDFSARSIINEGNLTILNITTQDNGSYLCTATNPWGTKSSSVHLRVYSALKFCNEGVLGPPLVRVVPDIIETVEGRNVTAMCNVTANPKSDRITWNKSDGIISSAKGIVNEGDLTILNITTLDNGSYVCTAANLCGTKSSTVHIRVYSALDFCTEGPPLVRVVPDIIETLEGRNVTVMCNVTANPKPDRITWNKSDGIISGAKGIVNEGNLTILNVTSQDNGSYVCTARNPCGTKSSSVYLLVYSAPNFCTEGVLGPPLVRVFPEIIESVEGRNVTAICSVIANPKPSSIIWKKSDGVHLRVYSSLKFAMKPPSNVTVKAYDSLILPCSVSSEVTPTILWMYDGTMSLPSGAAVDSLNSLTVSSASFYHSGTYTCKATNALSSVQSSVVVYVTDYPKTCTSVKTNISDVSGDYFIDPDGAPGEDPFPVYCNMTDKEGVGVTVVGHDSENRTQVKGFDDPGAAVESFNVLVVPSANVNYGGIFTYNATDALSSVQTSVIVYVMYPKTCTSVKVNISDVRGDYFIDLNGFLGEDPFSVYCNMTDERSLGVTVVGHDSENRTQVDGFEDPGEYSPDVHYISASFIFQLKVLTEASDICQQFIKYECFHARRLVEFGFSWWISRDGEKMT</sequence>
<feature type="domain" description="Ig-like" evidence="3">
    <location>
        <begin position="297"/>
        <end position="403"/>
    </location>
</feature>
<dbReference type="InterPro" id="IPR050958">
    <property type="entry name" value="Cell_Adh-Cytoskel_Orgn"/>
</dbReference>
<organism evidence="5 6">
    <name type="scientific">Stylophora pistillata</name>
    <name type="common">Smooth cauliflower coral</name>
    <dbReference type="NCBI Taxonomy" id="50429"/>
    <lineage>
        <taxon>Eukaryota</taxon>
        <taxon>Metazoa</taxon>
        <taxon>Cnidaria</taxon>
        <taxon>Anthozoa</taxon>
        <taxon>Hexacorallia</taxon>
        <taxon>Scleractinia</taxon>
        <taxon>Astrocoeniina</taxon>
        <taxon>Pocilloporidae</taxon>
        <taxon>Stylophora</taxon>
    </lineage>
</organism>
<keyword evidence="2" id="KW-1015">Disulfide bond</keyword>
<dbReference type="InterPro" id="IPR003599">
    <property type="entry name" value="Ig_sub"/>
</dbReference>
<evidence type="ECO:0000259" key="3">
    <source>
        <dbReference type="PROSITE" id="PS50835"/>
    </source>
</evidence>
<evidence type="ECO:0000259" key="4">
    <source>
        <dbReference type="PROSITE" id="PS51406"/>
    </source>
</evidence>
<dbReference type="InterPro" id="IPR003598">
    <property type="entry name" value="Ig_sub2"/>
</dbReference>
<keyword evidence="6" id="KW-1185">Reference proteome</keyword>
<dbReference type="GO" id="GO:0007156">
    <property type="term" value="P:homophilic cell adhesion via plasma membrane adhesion molecules"/>
    <property type="evidence" value="ECO:0007669"/>
    <property type="project" value="TreeGrafter"/>
</dbReference>
<dbReference type="OrthoDB" id="5965464at2759"/>
<dbReference type="GO" id="GO:0005886">
    <property type="term" value="C:plasma membrane"/>
    <property type="evidence" value="ECO:0007669"/>
    <property type="project" value="TreeGrafter"/>
</dbReference>
<evidence type="ECO:0000313" key="6">
    <source>
        <dbReference type="Proteomes" id="UP000225706"/>
    </source>
</evidence>
<dbReference type="Pfam" id="PF07679">
    <property type="entry name" value="I-set"/>
    <property type="match status" value="1"/>
</dbReference>
<dbReference type="SMART" id="SM00408">
    <property type="entry name" value="IGc2"/>
    <property type="match status" value="4"/>
</dbReference>
<dbReference type="InterPro" id="IPR013783">
    <property type="entry name" value="Ig-like_fold"/>
</dbReference>
<dbReference type="InterPro" id="IPR036179">
    <property type="entry name" value="Ig-like_dom_sf"/>
</dbReference>
<feature type="domain" description="Ig-like" evidence="3">
    <location>
        <begin position="614"/>
        <end position="747"/>
    </location>
</feature>
<keyword evidence="1" id="KW-0732">Signal</keyword>
<reference evidence="6" key="1">
    <citation type="journal article" date="2017" name="bioRxiv">
        <title>Comparative analysis of the genomes of Stylophora pistillata and Acropora digitifera provides evidence for extensive differences between species of corals.</title>
        <authorList>
            <person name="Voolstra C.R."/>
            <person name="Li Y."/>
            <person name="Liew Y.J."/>
            <person name="Baumgarten S."/>
            <person name="Zoccola D."/>
            <person name="Flot J.-F."/>
            <person name="Tambutte S."/>
            <person name="Allemand D."/>
            <person name="Aranda M."/>
        </authorList>
    </citation>
    <scope>NUCLEOTIDE SEQUENCE [LARGE SCALE GENOMIC DNA]</scope>
</reference>
<dbReference type="InterPro" id="IPR013098">
    <property type="entry name" value="Ig_I-set"/>
</dbReference>
<dbReference type="PROSITE" id="PS50835">
    <property type="entry name" value="IG_LIKE"/>
    <property type="match status" value="4"/>
</dbReference>
<dbReference type="Gene3D" id="2.60.120.1000">
    <property type="match status" value="2"/>
</dbReference>
<feature type="domain" description="Ig-like" evidence="3">
    <location>
        <begin position="514"/>
        <end position="596"/>
    </location>
</feature>
<accession>A0A2B4SNU2</accession>
<dbReference type="GO" id="GO:0050808">
    <property type="term" value="P:synapse organization"/>
    <property type="evidence" value="ECO:0007669"/>
    <property type="project" value="TreeGrafter"/>
</dbReference>
<name>A0A2B4SNU2_STYPI</name>
<evidence type="ECO:0000256" key="1">
    <source>
        <dbReference type="ARBA" id="ARBA00022729"/>
    </source>
</evidence>
<protein>
    <submittedName>
        <fullName evidence="5">Hemicentin-1</fullName>
    </submittedName>
</protein>
<dbReference type="PANTHER" id="PTHR45080:SF8">
    <property type="entry name" value="IG-LIKE DOMAIN-CONTAINING PROTEIN"/>
    <property type="match status" value="1"/>
</dbReference>
<evidence type="ECO:0000313" key="5">
    <source>
        <dbReference type="EMBL" id="PFX30192.1"/>
    </source>
</evidence>
<dbReference type="GO" id="GO:0008046">
    <property type="term" value="F:axon guidance receptor activity"/>
    <property type="evidence" value="ECO:0007669"/>
    <property type="project" value="TreeGrafter"/>
</dbReference>
<comment type="caution">
    <text evidence="5">The sequence shown here is derived from an EMBL/GenBank/DDBJ whole genome shotgun (WGS) entry which is preliminary data.</text>
</comment>
<dbReference type="InterPro" id="IPR036056">
    <property type="entry name" value="Fibrinogen-like_C"/>
</dbReference>
<dbReference type="EMBL" id="LSMT01000054">
    <property type="protein sequence ID" value="PFX30192.1"/>
    <property type="molecule type" value="Genomic_DNA"/>
</dbReference>
<dbReference type="InterPro" id="IPR002181">
    <property type="entry name" value="Fibrinogen_a/b/g_C_dom"/>
</dbReference>
<proteinExistence type="predicted"/>
<gene>
    <name evidence="5" type="primary">HMCN1</name>
    <name evidence="5" type="ORF">AWC38_SpisGene4991</name>
</gene>
<feature type="domain" description="Fibrinogen C-terminal" evidence="4">
    <location>
        <begin position="746"/>
        <end position="801"/>
    </location>
</feature>
<dbReference type="PROSITE" id="PS51406">
    <property type="entry name" value="FIBRINOGEN_C_2"/>
    <property type="match status" value="1"/>
</dbReference>
<dbReference type="PANTHER" id="PTHR45080">
    <property type="entry name" value="CONTACTIN 5"/>
    <property type="match status" value="1"/>
</dbReference>
<dbReference type="SUPFAM" id="SSF48726">
    <property type="entry name" value="Immunoglobulin"/>
    <property type="match status" value="5"/>
</dbReference>
<dbReference type="GO" id="GO:0043025">
    <property type="term" value="C:neuronal cell body"/>
    <property type="evidence" value="ECO:0007669"/>
    <property type="project" value="TreeGrafter"/>
</dbReference>
<dbReference type="NCBIfam" id="NF040941">
    <property type="entry name" value="GGGWT_bact"/>
    <property type="match status" value="1"/>
</dbReference>
<dbReference type="AlphaFoldDB" id="A0A2B4SNU2"/>
<dbReference type="Proteomes" id="UP000225706">
    <property type="component" value="Unassembled WGS sequence"/>
</dbReference>
<dbReference type="Pfam" id="PF13927">
    <property type="entry name" value="Ig_3"/>
    <property type="match status" value="3"/>
</dbReference>
<dbReference type="SUPFAM" id="SSF56496">
    <property type="entry name" value="Fibrinogen C-terminal domain-like"/>
    <property type="match status" value="1"/>
</dbReference>
<dbReference type="InterPro" id="IPR007110">
    <property type="entry name" value="Ig-like_dom"/>
</dbReference>
<dbReference type="SMART" id="SM00409">
    <property type="entry name" value="IG"/>
    <property type="match status" value="4"/>
</dbReference>
<evidence type="ECO:0000256" key="2">
    <source>
        <dbReference type="ARBA" id="ARBA00023157"/>
    </source>
</evidence>
<dbReference type="Gene3D" id="2.60.40.10">
    <property type="entry name" value="Immunoglobulins"/>
    <property type="match status" value="4"/>
</dbReference>
<dbReference type="GO" id="GO:0030424">
    <property type="term" value="C:axon"/>
    <property type="evidence" value="ECO:0007669"/>
    <property type="project" value="TreeGrafter"/>
</dbReference>
<feature type="domain" description="Ig-like" evidence="3">
    <location>
        <begin position="417"/>
        <end position="503"/>
    </location>
</feature>